<keyword evidence="1" id="KW-1133">Transmembrane helix</keyword>
<dbReference type="Proteomes" id="UP000034954">
    <property type="component" value="Unassembled WGS sequence"/>
</dbReference>
<keyword evidence="3" id="KW-1185">Reference proteome</keyword>
<comment type="caution">
    <text evidence="2">The sequence shown here is derived from an EMBL/GenBank/DDBJ whole genome shotgun (WGS) entry which is preliminary data.</text>
</comment>
<name>A0A0M2UTY3_9BACT</name>
<keyword evidence="1" id="KW-0812">Transmembrane</keyword>
<evidence type="ECO:0000313" key="3">
    <source>
        <dbReference type="Proteomes" id="UP000034954"/>
    </source>
</evidence>
<organism evidence="2 3">
    <name type="scientific">Candidatus Brocadia fulgida</name>
    <dbReference type="NCBI Taxonomy" id="380242"/>
    <lineage>
        <taxon>Bacteria</taxon>
        <taxon>Pseudomonadati</taxon>
        <taxon>Planctomycetota</taxon>
        <taxon>Candidatus Brocadiia</taxon>
        <taxon>Candidatus Brocadiales</taxon>
        <taxon>Candidatus Brocadiaceae</taxon>
        <taxon>Candidatus Brocadia</taxon>
    </lineage>
</organism>
<keyword evidence="1" id="KW-0472">Membrane</keyword>
<feature type="transmembrane region" description="Helical" evidence="1">
    <location>
        <begin position="35"/>
        <end position="53"/>
    </location>
</feature>
<dbReference type="AlphaFoldDB" id="A0A0M2UTY3"/>
<protein>
    <submittedName>
        <fullName evidence="2">Uncharacterized protein</fullName>
    </submittedName>
</protein>
<evidence type="ECO:0000313" key="2">
    <source>
        <dbReference type="EMBL" id="KKO17939.1"/>
    </source>
</evidence>
<accession>A0A0M2UTY3</accession>
<reference evidence="2 3" key="1">
    <citation type="journal article" date="2013" name="BMC Microbiol.">
        <title>Identification of the type II cytochrome c maturation pathway in anammox bacteria by comparative genomics.</title>
        <authorList>
            <person name="Ferousi C."/>
            <person name="Speth D.R."/>
            <person name="Reimann J."/>
            <person name="Op den Camp H.J."/>
            <person name="Allen J.W."/>
            <person name="Keltjens J.T."/>
            <person name="Jetten M.S."/>
        </authorList>
    </citation>
    <scope>NUCLEOTIDE SEQUENCE [LARGE SCALE GENOMIC DNA]</scope>
    <source>
        <strain evidence="2">RU1</strain>
    </source>
</reference>
<gene>
    <name evidence="2" type="ORF">BROFUL_03390</name>
</gene>
<sequence length="81" mass="9194">MRYVTTLVFLAAAAYATLRYNVFKGVPWSDWSTYVMNKAVALSALAFMALEVFRSRRYLIKGSRISCVLPVCSLPPMCFCR</sequence>
<proteinExistence type="predicted"/>
<dbReference type="EMBL" id="LAQJ01000310">
    <property type="protein sequence ID" value="KKO17939.1"/>
    <property type="molecule type" value="Genomic_DNA"/>
</dbReference>
<evidence type="ECO:0000256" key="1">
    <source>
        <dbReference type="SAM" id="Phobius"/>
    </source>
</evidence>